<dbReference type="EMBL" id="SJPG01000001">
    <property type="protein sequence ID" value="TWT61213.1"/>
    <property type="molecule type" value="Genomic_DNA"/>
</dbReference>
<reference evidence="8 9" key="1">
    <citation type="submission" date="2019-02" db="EMBL/GenBank/DDBJ databases">
        <title>Deep-cultivation of Planctomycetes and their phenomic and genomic characterization uncovers novel biology.</title>
        <authorList>
            <person name="Wiegand S."/>
            <person name="Jogler M."/>
            <person name="Boedeker C."/>
            <person name="Pinto D."/>
            <person name="Vollmers J."/>
            <person name="Rivas-Marin E."/>
            <person name="Kohn T."/>
            <person name="Peeters S.H."/>
            <person name="Heuer A."/>
            <person name="Rast P."/>
            <person name="Oberbeckmann S."/>
            <person name="Bunk B."/>
            <person name="Jeske O."/>
            <person name="Meyerdierks A."/>
            <person name="Storesund J.E."/>
            <person name="Kallscheuer N."/>
            <person name="Luecker S."/>
            <person name="Lage O.M."/>
            <person name="Pohl T."/>
            <person name="Merkel B.J."/>
            <person name="Hornburger P."/>
            <person name="Mueller R.-W."/>
            <person name="Bruemmer F."/>
            <person name="Labrenz M."/>
            <person name="Spormann A.M."/>
            <person name="Op Den Camp H."/>
            <person name="Overmann J."/>
            <person name="Amann R."/>
            <person name="Jetten M.S.M."/>
            <person name="Mascher T."/>
            <person name="Medema M.H."/>
            <person name="Devos D.P."/>
            <person name="Kaster A.-K."/>
            <person name="Ovreas L."/>
            <person name="Rohde M."/>
            <person name="Galperin M.Y."/>
            <person name="Jogler C."/>
        </authorList>
    </citation>
    <scope>NUCLEOTIDE SEQUENCE [LARGE SCALE GENOMIC DNA]</scope>
    <source>
        <strain evidence="8 9">Pan54</strain>
    </source>
</reference>
<dbReference type="PANTHER" id="PTHR31209:SF4">
    <property type="entry name" value="2,3-BISPHOSPHOGLYCERATE-INDEPENDENT PHOSPHOGLYCERATE MUTASE"/>
    <property type="match status" value="1"/>
</dbReference>
<organism evidence="8 9">
    <name type="scientific">Rubinisphaera italica</name>
    <dbReference type="NCBI Taxonomy" id="2527969"/>
    <lineage>
        <taxon>Bacteria</taxon>
        <taxon>Pseudomonadati</taxon>
        <taxon>Planctomycetota</taxon>
        <taxon>Planctomycetia</taxon>
        <taxon>Planctomycetales</taxon>
        <taxon>Planctomycetaceae</taxon>
        <taxon>Rubinisphaera</taxon>
    </lineage>
</organism>
<dbReference type="SUPFAM" id="SSF53649">
    <property type="entry name" value="Alkaline phosphatase-like"/>
    <property type="match status" value="1"/>
</dbReference>
<dbReference type="Gene3D" id="3.40.720.10">
    <property type="entry name" value="Alkaline Phosphatase, subunit A"/>
    <property type="match status" value="2"/>
</dbReference>
<evidence type="ECO:0000256" key="3">
    <source>
        <dbReference type="ARBA" id="ARBA00004921"/>
    </source>
</evidence>
<dbReference type="InterPro" id="IPR006124">
    <property type="entry name" value="Metalloenzyme"/>
</dbReference>
<dbReference type="Proteomes" id="UP000316095">
    <property type="component" value="Unassembled WGS sequence"/>
</dbReference>
<sequence>MKYALVIPDGAADEPQDQLDGRTPLQAAVTPHMDQVAREGILGRTDNIPPSMPSGSDVGTMSLFGYDPLKYHTGRAPLEAAAQGIELGPNDWAIRCNLVTIINEIMVSFTAGQFPSDLGRELIHKMQELVSADPRWEFVAGVSYRNLLLFRNPETTAPFNETTLTFPPHDLTDQSVIDNRPTGAGSELLNSLMEMSKDCFRNIPRNVAREHAGTHPATEIWLWGQGSRPALTPFQERYGVSGAVITAVDLLRGIGRLIGWDIIEVEGATGYLDTDYAAKGRAAIETLKGDTDFVVVHVEATDEASHEGDCEAKLEALQRIDGDIVAPLHDYLKSQGEYRLLISPDHPTFLRTKTHSHGYVPFAIAGTGITPDENETYDEIRAEYGETFKEGHLLMNRFLKG</sequence>
<evidence type="ECO:0000313" key="8">
    <source>
        <dbReference type="EMBL" id="TWT61213.1"/>
    </source>
</evidence>
<comment type="catalytic activity">
    <reaction evidence="1">
        <text>(2R)-2-phosphoglycerate = (2R)-3-phosphoglycerate</text>
        <dbReference type="Rhea" id="RHEA:15901"/>
        <dbReference type="ChEBI" id="CHEBI:58272"/>
        <dbReference type="ChEBI" id="CHEBI:58289"/>
        <dbReference type="EC" id="5.4.2.12"/>
    </reaction>
</comment>
<dbReference type="CDD" id="cd16011">
    <property type="entry name" value="iPGM_like"/>
    <property type="match status" value="1"/>
</dbReference>
<protein>
    <submittedName>
        <fullName evidence="8">Cofactor-independent phosphoglycerate mutase</fullName>
    </submittedName>
</protein>
<evidence type="ECO:0000256" key="1">
    <source>
        <dbReference type="ARBA" id="ARBA00000370"/>
    </source>
</evidence>
<dbReference type="InterPro" id="IPR004456">
    <property type="entry name" value="Pglycerate_mutase_ApgM"/>
</dbReference>
<accession>A0A5C5XFT0</accession>
<dbReference type="AlphaFoldDB" id="A0A5C5XFT0"/>
<comment type="similarity">
    <text evidence="4">Belongs to the BPG-independent phosphoglycerate mutase family. A-PGAM subfamily.</text>
</comment>
<comment type="pathway">
    <text evidence="3">Carbohydrate degradation.</text>
</comment>
<comment type="function">
    <text evidence="2">Catalyzes the interconversion of 2-phosphoglycerate and 3-phosphoglycerate.</text>
</comment>
<keyword evidence="5" id="KW-0324">Glycolysis</keyword>
<dbReference type="OrthoDB" id="9804453at2"/>
<dbReference type="PANTHER" id="PTHR31209">
    <property type="entry name" value="COFACTOR-INDEPENDENT PHOSPHOGLYCERATE MUTASE"/>
    <property type="match status" value="1"/>
</dbReference>
<evidence type="ECO:0000256" key="4">
    <source>
        <dbReference type="ARBA" id="ARBA00005524"/>
    </source>
</evidence>
<dbReference type="RefSeq" id="WP_146503232.1">
    <property type="nucleotide sequence ID" value="NZ_SJPG01000001.1"/>
</dbReference>
<name>A0A5C5XFT0_9PLAN</name>
<keyword evidence="9" id="KW-1185">Reference proteome</keyword>
<keyword evidence="6" id="KW-0413">Isomerase</keyword>
<gene>
    <name evidence="8" type="ORF">Pan54_19480</name>
</gene>
<dbReference type="GO" id="GO:0004619">
    <property type="term" value="F:phosphoglycerate mutase activity"/>
    <property type="evidence" value="ECO:0007669"/>
    <property type="project" value="UniProtKB-EC"/>
</dbReference>
<dbReference type="InterPro" id="IPR023665">
    <property type="entry name" value="ApgAM_prokaryotes"/>
</dbReference>
<dbReference type="NCBIfam" id="TIGR00306">
    <property type="entry name" value="apgM"/>
    <property type="match status" value="1"/>
</dbReference>
<proteinExistence type="inferred from homology"/>
<dbReference type="InterPro" id="IPR017850">
    <property type="entry name" value="Alkaline_phosphatase_core_sf"/>
</dbReference>
<dbReference type="GO" id="GO:0006096">
    <property type="term" value="P:glycolytic process"/>
    <property type="evidence" value="ECO:0007669"/>
    <property type="project" value="UniProtKB-KW"/>
</dbReference>
<evidence type="ECO:0000313" key="9">
    <source>
        <dbReference type="Proteomes" id="UP000316095"/>
    </source>
</evidence>
<evidence type="ECO:0000256" key="2">
    <source>
        <dbReference type="ARBA" id="ARBA00002315"/>
    </source>
</evidence>
<dbReference type="NCBIfam" id="NF003242">
    <property type="entry name" value="PRK04200.1"/>
    <property type="match status" value="1"/>
</dbReference>
<dbReference type="GO" id="GO:0046872">
    <property type="term" value="F:metal ion binding"/>
    <property type="evidence" value="ECO:0007669"/>
    <property type="project" value="InterPro"/>
</dbReference>
<dbReference type="Pfam" id="PF01676">
    <property type="entry name" value="Metalloenzyme"/>
    <property type="match status" value="1"/>
</dbReference>
<dbReference type="Pfam" id="PF10143">
    <property type="entry name" value="PhosphMutase"/>
    <property type="match status" value="1"/>
</dbReference>
<evidence type="ECO:0000259" key="7">
    <source>
        <dbReference type="Pfam" id="PF01676"/>
    </source>
</evidence>
<dbReference type="PIRSF" id="PIRSF006392">
    <property type="entry name" value="IPGAM_arch"/>
    <property type="match status" value="1"/>
</dbReference>
<evidence type="ECO:0000256" key="5">
    <source>
        <dbReference type="ARBA" id="ARBA00023152"/>
    </source>
</evidence>
<dbReference type="NCBIfam" id="TIGR02535">
    <property type="entry name" value="hyp_Hser_kinase"/>
    <property type="match status" value="1"/>
</dbReference>
<feature type="domain" description="Metalloenzyme" evidence="7">
    <location>
        <begin position="1"/>
        <end position="377"/>
    </location>
</feature>
<comment type="caution">
    <text evidence="8">The sequence shown here is derived from an EMBL/GenBank/DDBJ whole genome shotgun (WGS) entry which is preliminary data.</text>
</comment>
<evidence type="ECO:0000256" key="6">
    <source>
        <dbReference type="ARBA" id="ARBA00023235"/>
    </source>
</evidence>